<proteinExistence type="predicted"/>
<protein>
    <submittedName>
        <fullName evidence="3">Uncharacterized protein</fullName>
    </submittedName>
</protein>
<evidence type="ECO:0000313" key="4">
    <source>
        <dbReference type="Proteomes" id="UP000030011"/>
    </source>
</evidence>
<dbReference type="STRING" id="1385521.N803_04995"/>
<accession>A0A0A0JKP9</accession>
<sequence length="481" mass="49638">MSDVNWWLMLLSFLLGAIITWFWMVRRATREVPRTVVDRDRDFSVSGKAAGVGAGVAGAAAVGAAALRDRDVEADVDLDADADLTTRRADLDVDTPATEVYDRTIDEPTPSWDAPEANLPDVDAPEIDAPDLAVPDVEAPDVDVPAFDAAGFDAPDVEAPTVQRSSLDLPDVDAPDVDLPDVETPDVAGGVGGMAAGATGLAAASWASRSDDVDVPDADADAEFEATEPARFTGGATEVEPIDEPGFSAPGRPGDTSVMPMRDAGDLEAAQEAAVEEPVLEEPVVEEPLATETVAEEPVVEEPVLELSDDGGDIATADADLDAGSGAGGGLAAAGAGAAGVGAAVAAGKFGKGSADPAEDGSGPDGWIIKGNEDSMLFHTQDSPYYGRTKAEVWFDTEESARGAGFVRWDEKDRSGGSAGSGGAAKLVAIPEGKFGKGSADPAEDGSGPDGWTIKGNEDSNLYHTEESPYYGRTKAEIWFD</sequence>
<organism evidence="3 4">
    <name type="scientific">Knoellia subterranea KCTC 19937</name>
    <dbReference type="NCBI Taxonomy" id="1385521"/>
    <lineage>
        <taxon>Bacteria</taxon>
        <taxon>Bacillati</taxon>
        <taxon>Actinomycetota</taxon>
        <taxon>Actinomycetes</taxon>
        <taxon>Micrococcales</taxon>
        <taxon>Intrasporangiaceae</taxon>
        <taxon>Knoellia</taxon>
    </lineage>
</organism>
<reference evidence="3 4" key="1">
    <citation type="submission" date="2013-08" db="EMBL/GenBank/DDBJ databases">
        <title>The genome sequence of Knoellia subterranea.</title>
        <authorList>
            <person name="Zhu W."/>
            <person name="Wang G."/>
        </authorList>
    </citation>
    <scope>NUCLEOTIDE SEQUENCE [LARGE SCALE GENOMIC DNA]</scope>
    <source>
        <strain evidence="3 4">KCTC 19937</strain>
    </source>
</reference>
<evidence type="ECO:0000313" key="3">
    <source>
        <dbReference type="EMBL" id="KGN36221.1"/>
    </source>
</evidence>
<feature type="region of interest" description="Disordered" evidence="1">
    <location>
        <begin position="236"/>
        <end position="256"/>
    </location>
</feature>
<keyword evidence="4" id="KW-1185">Reference proteome</keyword>
<comment type="caution">
    <text evidence="3">The sequence shown here is derived from an EMBL/GenBank/DDBJ whole genome shotgun (WGS) entry which is preliminary data.</text>
</comment>
<keyword evidence="2" id="KW-1133">Transmembrane helix</keyword>
<evidence type="ECO:0000256" key="2">
    <source>
        <dbReference type="SAM" id="Phobius"/>
    </source>
</evidence>
<dbReference type="EMBL" id="AVPK01000014">
    <property type="protein sequence ID" value="KGN36221.1"/>
    <property type="molecule type" value="Genomic_DNA"/>
</dbReference>
<gene>
    <name evidence="3" type="ORF">N803_04995</name>
</gene>
<keyword evidence="2" id="KW-0812">Transmembrane</keyword>
<feature type="region of interest" description="Disordered" evidence="1">
    <location>
        <begin position="433"/>
        <end position="467"/>
    </location>
</feature>
<keyword evidence="2" id="KW-0472">Membrane</keyword>
<feature type="transmembrane region" description="Helical" evidence="2">
    <location>
        <begin position="6"/>
        <end position="25"/>
    </location>
</feature>
<feature type="non-terminal residue" evidence="3">
    <location>
        <position position="481"/>
    </location>
</feature>
<dbReference type="Proteomes" id="UP000030011">
    <property type="component" value="Unassembled WGS sequence"/>
</dbReference>
<dbReference type="eggNOG" id="COG0088">
    <property type="taxonomic scope" value="Bacteria"/>
</dbReference>
<name>A0A0A0JKP9_9MICO</name>
<evidence type="ECO:0000256" key="1">
    <source>
        <dbReference type="SAM" id="MobiDB-lite"/>
    </source>
</evidence>
<dbReference type="AlphaFoldDB" id="A0A0A0JKP9"/>